<gene>
    <name evidence="1" type="primary">jg27041</name>
    <name evidence="1" type="ORF">PAEG_LOCUS6001</name>
</gene>
<dbReference type="EMBL" id="CAKXAJ010019127">
    <property type="protein sequence ID" value="CAH2218154.1"/>
    <property type="molecule type" value="Genomic_DNA"/>
</dbReference>
<evidence type="ECO:0000313" key="1">
    <source>
        <dbReference type="EMBL" id="CAH2218154.1"/>
    </source>
</evidence>
<keyword evidence="2" id="KW-1185">Reference proteome</keyword>
<organism evidence="1 2">
    <name type="scientific">Pararge aegeria aegeria</name>
    <dbReference type="NCBI Taxonomy" id="348720"/>
    <lineage>
        <taxon>Eukaryota</taxon>
        <taxon>Metazoa</taxon>
        <taxon>Ecdysozoa</taxon>
        <taxon>Arthropoda</taxon>
        <taxon>Hexapoda</taxon>
        <taxon>Insecta</taxon>
        <taxon>Pterygota</taxon>
        <taxon>Neoptera</taxon>
        <taxon>Endopterygota</taxon>
        <taxon>Lepidoptera</taxon>
        <taxon>Glossata</taxon>
        <taxon>Ditrysia</taxon>
        <taxon>Papilionoidea</taxon>
        <taxon>Nymphalidae</taxon>
        <taxon>Satyrinae</taxon>
        <taxon>Satyrini</taxon>
        <taxon>Parargina</taxon>
        <taxon>Pararge</taxon>
    </lineage>
</organism>
<comment type="caution">
    <text evidence="1">The sequence shown here is derived from an EMBL/GenBank/DDBJ whole genome shotgun (WGS) entry which is preliminary data.</text>
</comment>
<name>A0A8S4QXA7_9NEOP</name>
<accession>A0A8S4QXA7</accession>
<protein>
    <submittedName>
        <fullName evidence="1">Jg27041 protein</fullName>
    </submittedName>
</protein>
<evidence type="ECO:0000313" key="2">
    <source>
        <dbReference type="Proteomes" id="UP000838756"/>
    </source>
</evidence>
<dbReference type="AlphaFoldDB" id="A0A8S4QXA7"/>
<sequence>MRGLDCLRCGHSDACWPLDGLTKYPMWKFCDVSTKTIKVRKVAYLGHELRHERCELLLLIMMGSAVELFHLTENRQEPTKLTANLC</sequence>
<reference evidence="1" key="1">
    <citation type="submission" date="2022-03" db="EMBL/GenBank/DDBJ databases">
        <authorList>
            <person name="Lindestad O."/>
        </authorList>
    </citation>
    <scope>NUCLEOTIDE SEQUENCE</scope>
</reference>
<proteinExistence type="predicted"/>
<dbReference type="Proteomes" id="UP000838756">
    <property type="component" value="Unassembled WGS sequence"/>
</dbReference>